<dbReference type="AlphaFoldDB" id="A0A344UM03"/>
<dbReference type="PANTHER" id="PTHR43798">
    <property type="entry name" value="MONOACYLGLYCEROL LIPASE"/>
    <property type="match status" value="1"/>
</dbReference>
<name>A0A344UM03_9NEIS</name>
<dbReference type="PRINTS" id="PR00412">
    <property type="entry name" value="EPOXHYDRLASE"/>
</dbReference>
<dbReference type="Proteomes" id="UP000252038">
    <property type="component" value="Chromosome"/>
</dbReference>
<sequence length="292" mass="33224">MSPRLNSRSQYLTVNHRRYHLRRWGPEDAPLLVLLHGWMDSSATFQFMIDALAGEWQVAAPDWRGFGDSQWNDGGYYFPDYLADLDDLLRQLSPNRPVKLLGHSMGAMIAGIYAGVRPERIEKLVLAEGFGLNPTRPAEAPGRYGRWLRESAQDIRFDTMASLEQPADRLLARNPLLTPERARWLAAALTRPVDGGLVYRADPRHKMVNPVLYRLEEAMACWRRISAPVLWLLGEHPFDHPVVSGVLATLDERRACFAQLSEETIAGAGHMLQWEKPEQMAAEVERFLLRQS</sequence>
<proteinExistence type="predicted"/>
<dbReference type="PRINTS" id="PR00111">
    <property type="entry name" value="ABHYDROLASE"/>
</dbReference>
<accession>A0A344UM03</accession>
<dbReference type="EMBL" id="CP029554">
    <property type="protein sequence ID" value="AXE36301.1"/>
    <property type="molecule type" value="Genomic_DNA"/>
</dbReference>
<evidence type="ECO:0000259" key="1">
    <source>
        <dbReference type="Pfam" id="PF00561"/>
    </source>
</evidence>
<dbReference type="PANTHER" id="PTHR43798:SF33">
    <property type="entry name" value="HYDROLASE, PUTATIVE (AFU_ORTHOLOGUE AFUA_2G14860)-RELATED"/>
    <property type="match status" value="1"/>
</dbReference>
<dbReference type="InterPro" id="IPR000639">
    <property type="entry name" value="Epox_hydrolase-like"/>
</dbReference>
<dbReference type="InterPro" id="IPR029058">
    <property type="entry name" value="AB_hydrolase_fold"/>
</dbReference>
<dbReference type="InterPro" id="IPR000073">
    <property type="entry name" value="AB_hydrolase_1"/>
</dbReference>
<gene>
    <name evidence="2" type="ORF">DK843_19570</name>
</gene>
<dbReference type="SUPFAM" id="SSF53474">
    <property type="entry name" value="alpha/beta-Hydrolases"/>
    <property type="match status" value="1"/>
</dbReference>
<protein>
    <submittedName>
        <fullName evidence="2">Alpha/beta hydrolase</fullName>
    </submittedName>
</protein>
<dbReference type="InterPro" id="IPR050266">
    <property type="entry name" value="AB_hydrolase_sf"/>
</dbReference>
<dbReference type="Gene3D" id="3.40.50.1820">
    <property type="entry name" value="alpha/beta hydrolase"/>
    <property type="match status" value="1"/>
</dbReference>
<keyword evidence="2" id="KW-0378">Hydrolase</keyword>
<dbReference type="GO" id="GO:0016787">
    <property type="term" value="F:hydrolase activity"/>
    <property type="evidence" value="ECO:0007669"/>
    <property type="project" value="UniProtKB-KW"/>
</dbReference>
<evidence type="ECO:0000313" key="2">
    <source>
        <dbReference type="EMBL" id="AXE36301.1"/>
    </source>
</evidence>
<dbReference type="Pfam" id="PF00561">
    <property type="entry name" value="Abhydrolase_1"/>
    <property type="match status" value="1"/>
</dbReference>
<organism evidence="2 3">
    <name type="scientific">Chromobacterium phragmitis</name>
    <dbReference type="NCBI Taxonomy" id="2202141"/>
    <lineage>
        <taxon>Bacteria</taxon>
        <taxon>Pseudomonadati</taxon>
        <taxon>Pseudomonadota</taxon>
        <taxon>Betaproteobacteria</taxon>
        <taxon>Neisseriales</taxon>
        <taxon>Chromobacteriaceae</taxon>
        <taxon>Chromobacterium</taxon>
    </lineage>
</organism>
<evidence type="ECO:0000313" key="3">
    <source>
        <dbReference type="Proteomes" id="UP000252038"/>
    </source>
</evidence>
<dbReference type="KEGG" id="chrb:DK843_19570"/>
<reference evidence="2 3" key="1">
    <citation type="submission" date="2018-05" db="EMBL/GenBank/DDBJ databases">
        <title>Genome sequencing, assembly and analysis of the novel insecticidal bacterium, Chromobacterium phragmitis.</title>
        <authorList>
            <person name="Sparks M.E."/>
            <person name="Blackburn M.B."/>
            <person name="Gundersen-Rindal D.E."/>
        </authorList>
    </citation>
    <scope>NUCLEOTIDE SEQUENCE [LARGE SCALE GENOMIC DNA]</scope>
    <source>
        <strain evidence="2">IIBBL 274-1</strain>
    </source>
</reference>
<dbReference type="RefSeq" id="WP_114074109.1">
    <property type="nucleotide sequence ID" value="NZ_CP029554.1"/>
</dbReference>
<dbReference type="GO" id="GO:0016020">
    <property type="term" value="C:membrane"/>
    <property type="evidence" value="ECO:0007669"/>
    <property type="project" value="TreeGrafter"/>
</dbReference>
<feature type="domain" description="AB hydrolase-1" evidence="1">
    <location>
        <begin position="30"/>
        <end position="277"/>
    </location>
</feature>